<feature type="transmembrane region" description="Helical" evidence="1">
    <location>
        <begin position="52"/>
        <end position="75"/>
    </location>
</feature>
<dbReference type="PANTHER" id="PTHR18640:SF5">
    <property type="entry name" value="SODIUM_BILE ACID COTRANSPORTER 7"/>
    <property type="match status" value="1"/>
</dbReference>
<dbReference type="EMBL" id="FTPP01000001">
    <property type="protein sequence ID" value="SIT86398.1"/>
    <property type="molecule type" value="Genomic_DNA"/>
</dbReference>
<feature type="transmembrane region" description="Helical" evidence="1">
    <location>
        <begin position="344"/>
        <end position="366"/>
    </location>
</feature>
<keyword evidence="1" id="KW-0812">Transmembrane</keyword>
<evidence type="ECO:0000313" key="3">
    <source>
        <dbReference type="Proteomes" id="UP000187181"/>
    </source>
</evidence>
<dbReference type="PANTHER" id="PTHR18640">
    <property type="entry name" value="SOLUTE CARRIER FAMILY 10 MEMBER 7"/>
    <property type="match status" value="1"/>
</dbReference>
<protein>
    <submittedName>
        <fullName evidence="2">Solute carrier family 10 (Sodium/bile acid cotransporter), member 7</fullName>
    </submittedName>
</protein>
<dbReference type="GO" id="GO:0005886">
    <property type="term" value="C:plasma membrane"/>
    <property type="evidence" value="ECO:0007669"/>
    <property type="project" value="TreeGrafter"/>
</dbReference>
<sequence length="380" mass="41857">MRRPLFCFEPVTSAIFLNKLNIPVSTPQIPLPEDPNHQENKPRFGLRSVQELLVRASFDWFLLALIGMIVLAWLWPEGGIDREPVSLSDVAGIGVSLIFFFYGLRLSPEKLRAGLGSWRLHLVVQASTFLLFPLLIMPLHGFFEGTQYELLWLGAFYLAALPSTVSSSVVMVSIAGGNIPAAIFNASISSLVGVFITPLWMGLYLTAGSGDFDMGQVMGKLVLQVLLPVALGIVLHRYWGAFAERNRKQLRLSDQIIILLIVYTSFCESFARDMFSGYSVGNLLLLGLAMIGLFLLVYGIVHVISQMMNFSPADRITAIFCGSKKSLVHGTVMAKVLFPDANMVGIMLLPIMIYHALQLLASSVIAQSIARRYGLSVKGE</sequence>
<feature type="transmembrane region" description="Helical" evidence="1">
    <location>
        <begin position="283"/>
        <end position="304"/>
    </location>
</feature>
<name>A0A1R3X6M1_9BACT</name>
<organism evidence="2 3">
    <name type="scientific">Pontibacter indicus</name>
    <dbReference type="NCBI Taxonomy" id="1317125"/>
    <lineage>
        <taxon>Bacteria</taxon>
        <taxon>Pseudomonadati</taxon>
        <taxon>Bacteroidota</taxon>
        <taxon>Cytophagia</taxon>
        <taxon>Cytophagales</taxon>
        <taxon>Hymenobacteraceae</taxon>
        <taxon>Pontibacter</taxon>
    </lineage>
</organism>
<dbReference type="Pfam" id="PF13593">
    <property type="entry name" value="SBF_like"/>
    <property type="match status" value="1"/>
</dbReference>
<accession>A0A1R3X6M1</accession>
<feature type="transmembrane region" description="Helical" evidence="1">
    <location>
        <begin position="87"/>
        <end position="106"/>
    </location>
</feature>
<keyword evidence="1" id="KW-0472">Membrane</keyword>
<reference evidence="3" key="1">
    <citation type="submission" date="2017-01" db="EMBL/GenBank/DDBJ databases">
        <authorList>
            <person name="Varghese N."/>
            <person name="Submissions S."/>
        </authorList>
    </citation>
    <scope>NUCLEOTIDE SEQUENCE [LARGE SCALE GENOMIC DNA]</scope>
    <source>
        <strain evidence="3">LP100</strain>
    </source>
</reference>
<feature type="transmembrane region" description="Helical" evidence="1">
    <location>
        <begin position="151"/>
        <end position="175"/>
    </location>
</feature>
<gene>
    <name evidence="2" type="ORF">SAMN05444128_1721</name>
</gene>
<dbReference type="InterPro" id="IPR038770">
    <property type="entry name" value="Na+/solute_symporter_sf"/>
</dbReference>
<feature type="transmembrane region" description="Helical" evidence="1">
    <location>
        <begin position="182"/>
        <end position="201"/>
    </location>
</feature>
<evidence type="ECO:0000256" key="1">
    <source>
        <dbReference type="SAM" id="Phobius"/>
    </source>
</evidence>
<dbReference type="Proteomes" id="UP000187181">
    <property type="component" value="Unassembled WGS sequence"/>
</dbReference>
<keyword evidence="3" id="KW-1185">Reference proteome</keyword>
<dbReference type="AlphaFoldDB" id="A0A1R3X6M1"/>
<evidence type="ECO:0000313" key="2">
    <source>
        <dbReference type="EMBL" id="SIT86398.1"/>
    </source>
</evidence>
<feature type="transmembrane region" description="Helical" evidence="1">
    <location>
        <begin position="118"/>
        <end position="139"/>
    </location>
</feature>
<dbReference type="InterPro" id="IPR016833">
    <property type="entry name" value="Put_Na-Bile_cotransptr"/>
</dbReference>
<proteinExistence type="predicted"/>
<keyword evidence="1" id="KW-1133">Transmembrane helix</keyword>
<dbReference type="Gene3D" id="1.20.1530.20">
    <property type="match status" value="1"/>
</dbReference>
<dbReference type="PIRSF" id="PIRSF026166">
    <property type="entry name" value="UCP026166"/>
    <property type="match status" value="1"/>
</dbReference>
<feature type="transmembrane region" description="Helical" evidence="1">
    <location>
        <begin position="221"/>
        <end position="240"/>
    </location>
</feature>